<proteinExistence type="predicted"/>
<dbReference type="AlphaFoldDB" id="A0AAD5QKN2"/>
<organism evidence="1 2">
    <name type="scientific">Parelaphostrongylus tenuis</name>
    <name type="common">Meningeal worm</name>
    <dbReference type="NCBI Taxonomy" id="148309"/>
    <lineage>
        <taxon>Eukaryota</taxon>
        <taxon>Metazoa</taxon>
        <taxon>Ecdysozoa</taxon>
        <taxon>Nematoda</taxon>
        <taxon>Chromadorea</taxon>
        <taxon>Rhabditida</taxon>
        <taxon>Rhabditina</taxon>
        <taxon>Rhabditomorpha</taxon>
        <taxon>Strongyloidea</taxon>
        <taxon>Metastrongylidae</taxon>
        <taxon>Parelaphostrongylus</taxon>
    </lineage>
</organism>
<dbReference type="EMBL" id="JAHQIW010001340">
    <property type="protein sequence ID" value="KAJ1352225.1"/>
    <property type="molecule type" value="Genomic_DNA"/>
</dbReference>
<keyword evidence="2" id="KW-1185">Reference proteome</keyword>
<reference evidence="1" key="1">
    <citation type="submission" date="2021-06" db="EMBL/GenBank/DDBJ databases">
        <title>Parelaphostrongylus tenuis whole genome reference sequence.</title>
        <authorList>
            <person name="Garwood T.J."/>
            <person name="Larsen P.A."/>
            <person name="Fountain-Jones N.M."/>
            <person name="Garbe J.R."/>
            <person name="Macchietto M.G."/>
            <person name="Kania S.A."/>
            <person name="Gerhold R.W."/>
            <person name="Richards J.E."/>
            <person name="Wolf T.M."/>
        </authorList>
    </citation>
    <scope>NUCLEOTIDE SEQUENCE</scope>
    <source>
        <strain evidence="1">MNPRO001-30</strain>
        <tissue evidence="1">Meninges</tissue>
    </source>
</reference>
<sequence>MRKLKQENERRAVVIRPDAVGSVMQQGTGGVAVGGPTPFVAQPSPRQDVMAVSAELDDSEGIWALSAFPSSAIKIITVIC</sequence>
<protein>
    <submittedName>
        <fullName evidence="1">Uncharacterized protein</fullName>
    </submittedName>
</protein>
<gene>
    <name evidence="1" type="ORF">KIN20_008435</name>
</gene>
<comment type="caution">
    <text evidence="1">The sequence shown here is derived from an EMBL/GenBank/DDBJ whole genome shotgun (WGS) entry which is preliminary data.</text>
</comment>
<accession>A0AAD5QKN2</accession>
<evidence type="ECO:0000313" key="2">
    <source>
        <dbReference type="Proteomes" id="UP001196413"/>
    </source>
</evidence>
<name>A0AAD5QKN2_PARTN</name>
<dbReference type="Proteomes" id="UP001196413">
    <property type="component" value="Unassembled WGS sequence"/>
</dbReference>
<evidence type="ECO:0000313" key="1">
    <source>
        <dbReference type="EMBL" id="KAJ1352225.1"/>
    </source>
</evidence>